<dbReference type="PANTHER" id="PTHR43056">
    <property type="entry name" value="PEPTIDASE S9 PROLYL OLIGOPEPTIDASE"/>
    <property type="match status" value="1"/>
</dbReference>
<dbReference type="Pfam" id="PF08530">
    <property type="entry name" value="PepX_C"/>
    <property type="match status" value="1"/>
</dbReference>
<reference evidence="4" key="1">
    <citation type="journal article" date="2015" name="Genome Announc.">
        <title>Draft genome sequence of Talaromyces cellulolyticus strain Y-94, a source of lignocellulosic biomass-degrading enzymes.</title>
        <authorList>
            <person name="Fujii T."/>
            <person name="Koike H."/>
            <person name="Sawayama S."/>
            <person name="Yano S."/>
            <person name="Inoue H."/>
        </authorList>
    </citation>
    <scope>NUCLEOTIDE SEQUENCE [LARGE SCALE GENOMIC DNA]</scope>
    <source>
        <strain evidence="4">Y-94</strain>
    </source>
</reference>
<dbReference type="InterPro" id="IPR000383">
    <property type="entry name" value="Xaa-Pro-like_dom"/>
</dbReference>
<feature type="domain" description="Xaa-Pro dipeptidyl-peptidase C-terminal" evidence="2">
    <location>
        <begin position="323"/>
        <end position="589"/>
    </location>
</feature>
<proteinExistence type="predicted"/>
<evidence type="ECO:0000256" key="1">
    <source>
        <dbReference type="ARBA" id="ARBA00022801"/>
    </source>
</evidence>
<keyword evidence="4" id="KW-1185">Reference proteome</keyword>
<dbReference type="PANTHER" id="PTHR43056:SF10">
    <property type="entry name" value="COCE_NOND FAMILY, PUTATIVE (AFU_ORTHOLOGUE AFUA_7G00600)-RELATED"/>
    <property type="match status" value="1"/>
</dbReference>
<dbReference type="AlphaFoldDB" id="A0A478EB95"/>
<evidence type="ECO:0000313" key="3">
    <source>
        <dbReference type="EMBL" id="GAM42244.1"/>
    </source>
</evidence>
<dbReference type="Pfam" id="PF02129">
    <property type="entry name" value="Peptidase_S15"/>
    <property type="match status" value="1"/>
</dbReference>
<protein>
    <recommendedName>
        <fullName evidence="2">Xaa-Pro dipeptidyl-peptidase C-terminal domain-containing protein</fullName>
    </recommendedName>
</protein>
<sequence>MATKYGDVEIEFVDACRTMQNMWVPFGNEKKILKKGWQKEPGTRPIPVDLIWEKDVSIKMRDGVILYGDVFRPVDSDEHLVPALMPWSLYGKTGTGEQTLDMFPFRVGVPKDTTSGLEKWEAHDPAEWAVRGYATVNIDARGSYFSEGDAYVYGTQEGRDGHDSIEWIAAQSWCNGSVGMTGNSWLGTTQWFIAAEQPPSLKAMAPWEGLGDYYTESICRGGIPDHSFWGLLLEMFAGKQRREDVATMVDKYPLWNAYWEDKKPKLRNINVPMYACASYSSGLHTEGSMRGFLLSSSKEKWLRFHHTQEWHDLYQTDNTNDLQRFFDHYLKGEDNGWETTPQIRLSLLGFNRPTVVNRPVASYPPPEFKFTQFYLDASQGKLSNQPASKESSVDYDAQLGTEEAGCFFTHTFTEYTELCGFSKVKLFMSTPDHDDMDVYVIIRKLDSQGRVLQHLNIPEKDWPKGMTAEDQPYYIFYRYMGPNGRLRASHRAVTLEPGLTEEQRKLLSEGYVYHPHDREEKLQRNQIVELDIKIWPGGIIFDPGESMRLEVKGVPTIQPEFDGQLERLKNYNVGRHVIHTGGQYKSALYVPLSAAGAS</sequence>
<dbReference type="GO" id="GO:0008239">
    <property type="term" value="F:dipeptidyl-peptidase activity"/>
    <property type="evidence" value="ECO:0007669"/>
    <property type="project" value="InterPro"/>
</dbReference>
<dbReference type="SMART" id="SM00939">
    <property type="entry name" value="PepX_C"/>
    <property type="match status" value="1"/>
</dbReference>
<dbReference type="Gene3D" id="2.60.120.260">
    <property type="entry name" value="Galactose-binding domain-like"/>
    <property type="match status" value="1"/>
</dbReference>
<evidence type="ECO:0000313" key="4">
    <source>
        <dbReference type="Proteomes" id="UP000053095"/>
    </source>
</evidence>
<gene>
    <name evidence="3" type="ORF">TCE0_044r16027</name>
</gene>
<dbReference type="NCBIfam" id="TIGR00976">
    <property type="entry name" value="CocE_NonD"/>
    <property type="match status" value="1"/>
</dbReference>
<keyword evidence="1" id="KW-0378">Hydrolase</keyword>
<name>A0A478EB95_TALPI</name>
<dbReference type="EMBL" id="DF933840">
    <property type="protein sequence ID" value="GAM42244.1"/>
    <property type="molecule type" value="Genomic_DNA"/>
</dbReference>
<dbReference type="InterPro" id="IPR029058">
    <property type="entry name" value="AB_hydrolase_fold"/>
</dbReference>
<dbReference type="InterPro" id="IPR008979">
    <property type="entry name" value="Galactose-bd-like_sf"/>
</dbReference>
<dbReference type="Proteomes" id="UP000053095">
    <property type="component" value="Unassembled WGS sequence"/>
</dbReference>
<dbReference type="Gene3D" id="1.10.3020.20">
    <property type="match status" value="1"/>
</dbReference>
<dbReference type="InterPro" id="IPR005674">
    <property type="entry name" value="CocE/Ser_esterase"/>
</dbReference>
<evidence type="ECO:0000259" key="2">
    <source>
        <dbReference type="SMART" id="SM00939"/>
    </source>
</evidence>
<organism evidence="3 4">
    <name type="scientific">Talaromyces pinophilus</name>
    <name type="common">Penicillium pinophilum</name>
    <dbReference type="NCBI Taxonomy" id="128442"/>
    <lineage>
        <taxon>Eukaryota</taxon>
        <taxon>Fungi</taxon>
        <taxon>Dikarya</taxon>
        <taxon>Ascomycota</taxon>
        <taxon>Pezizomycotina</taxon>
        <taxon>Eurotiomycetes</taxon>
        <taxon>Eurotiomycetidae</taxon>
        <taxon>Eurotiales</taxon>
        <taxon>Trichocomaceae</taxon>
        <taxon>Talaromyces</taxon>
        <taxon>Talaromyces sect. Talaromyces</taxon>
    </lineage>
</organism>
<dbReference type="Gene3D" id="3.40.50.1820">
    <property type="entry name" value="alpha/beta hydrolase"/>
    <property type="match status" value="1"/>
</dbReference>
<dbReference type="InterPro" id="IPR050585">
    <property type="entry name" value="Xaa-Pro_dipeptidyl-ppase/CocE"/>
</dbReference>
<dbReference type="SUPFAM" id="SSF53474">
    <property type="entry name" value="alpha/beta-Hydrolases"/>
    <property type="match status" value="1"/>
</dbReference>
<dbReference type="SUPFAM" id="SSF49785">
    <property type="entry name" value="Galactose-binding domain-like"/>
    <property type="match status" value="1"/>
</dbReference>
<dbReference type="InterPro" id="IPR013736">
    <property type="entry name" value="Xaa-Pro_dipept_C"/>
</dbReference>
<accession>A0A478EB95</accession>